<organism evidence="1">
    <name type="scientific">Rhizophora mucronata</name>
    <name type="common">Asiatic mangrove</name>
    <dbReference type="NCBI Taxonomy" id="61149"/>
    <lineage>
        <taxon>Eukaryota</taxon>
        <taxon>Viridiplantae</taxon>
        <taxon>Streptophyta</taxon>
        <taxon>Embryophyta</taxon>
        <taxon>Tracheophyta</taxon>
        <taxon>Spermatophyta</taxon>
        <taxon>Magnoliopsida</taxon>
        <taxon>eudicotyledons</taxon>
        <taxon>Gunneridae</taxon>
        <taxon>Pentapetalae</taxon>
        <taxon>rosids</taxon>
        <taxon>fabids</taxon>
        <taxon>Malpighiales</taxon>
        <taxon>Rhizophoraceae</taxon>
        <taxon>Rhizophora</taxon>
    </lineage>
</organism>
<protein>
    <submittedName>
        <fullName evidence="1">Uncharacterized protein</fullName>
    </submittedName>
</protein>
<name>A0A2P2NTK9_RHIMU</name>
<sequence>MGRGASMPPTTLISGTDADTAAAIISGWPPLSDVGLGSKTVSPSAACLASSDGTAGAFPWLSLASRGCGGGGGSVSAGFST</sequence>
<reference evidence="1" key="1">
    <citation type="submission" date="2018-02" db="EMBL/GenBank/DDBJ databases">
        <title>Rhizophora mucronata_Transcriptome.</title>
        <authorList>
            <person name="Meera S.P."/>
            <person name="Sreeshan A."/>
            <person name="Augustine A."/>
        </authorList>
    </citation>
    <scope>NUCLEOTIDE SEQUENCE</scope>
    <source>
        <tissue evidence="1">Leaf</tissue>
    </source>
</reference>
<dbReference type="EMBL" id="GGEC01065363">
    <property type="protein sequence ID" value="MBX45847.1"/>
    <property type="molecule type" value="Transcribed_RNA"/>
</dbReference>
<dbReference type="AlphaFoldDB" id="A0A2P2NTK9"/>
<evidence type="ECO:0000313" key="1">
    <source>
        <dbReference type="EMBL" id="MBX45847.1"/>
    </source>
</evidence>
<accession>A0A2P2NTK9</accession>
<proteinExistence type="predicted"/>